<name>A0A1Y1ZH55_9PLEO</name>
<feature type="region of interest" description="Disordered" evidence="1">
    <location>
        <begin position="110"/>
        <end position="159"/>
    </location>
</feature>
<accession>A0A1Y1ZH55</accession>
<feature type="compositionally biased region" description="Basic and acidic residues" evidence="1">
    <location>
        <begin position="614"/>
        <end position="628"/>
    </location>
</feature>
<dbReference type="AlphaFoldDB" id="A0A1Y1ZH55"/>
<keyword evidence="3" id="KW-1185">Reference proteome</keyword>
<sequence length="668" mass="72512">MSATANASPGAPHTSILSPPPTTISPSPRVTYESLLDRFRKAWRDTADKYPGPGNACRVTEVQAQLQRGMSKCTEAISGKDGLPSPAELKARVIRNINAVNQKWDMTLKAGSTPVTPKGKDAVQVNGKGKGKGKNRAAVEGDARKGKSTPKGGKHAQPAGFTNEETLSVHISEALKSLNREKQGFLAGTDERSKTCFQILGVYDEAVEEVFEVKDIAAAWNVIERTRSVVEKLREQYSQAVTDEGQAASSASIVQTLMAQKTKFIEEKGVDRKSKFGKEVAKVFDDAIKKAQNARRSVFPLLMKHVQEEVKKLDQKYGSSTQLGGVEFIRAQAMKKDSVERETSSNLIKRERQASPAPAEKSAKRSKTSHGLNDMSEDLEGVSFSQVGDHEKSNDTPNSVVQAPNNPATPNTVAATPPFAFQAHIPTPPFIDPAAEPKVTFQQGVQWACGALEDILKSSPNEISEGMMAQLEKLKQQVADPTVHSASTHAPLGLTPNEHERSITEVIPKLTRDCEELAAKEAENHSKEVRLGPSLLKPKASRVIHGLSPDIENPTPLQTQETVYEGTLQHLSIKESRTIVSEERLANHNGIEATPMEVEQGPVDLGQGTQQGPKDTENRNDELVRALEDAFNEDEDVNQVSGTGETGMADTPIEIPEDIDSDALLNSP</sequence>
<protein>
    <submittedName>
        <fullName evidence="2">Uncharacterized protein</fullName>
    </submittedName>
</protein>
<feature type="region of interest" description="Disordered" evidence="1">
    <location>
        <begin position="1"/>
        <end position="29"/>
    </location>
</feature>
<dbReference type="EMBL" id="MCFA01000084">
    <property type="protein sequence ID" value="ORY09583.1"/>
    <property type="molecule type" value="Genomic_DNA"/>
</dbReference>
<dbReference type="Proteomes" id="UP000193144">
    <property type="component" value="Unassembled WGS sequence"/>
</dbReference>
<comment type="caution">
    <text evidence="2">The sequence shown here is derived from an EMBL/GenBank/DDBJ whole genome shotgun (WGS) entry which is preliminary data.</text>
</comment>
<feature type="region of interest" description="Disordered" evidence="1">
    <location>
        <begin position="597"/>
        <end position="668"/>
    </location>
</feature>
<feature type="compositionally biased region" description="Basic and acidic residues" evidence="1">
    <location>
        <begin position="334"/>
        <end position="353"/>
    </location>
</feature>
<feature type="region of interest" description="Disordered" evidence="1">
    <location>
        <begin position="334"/>
        <end position="407"/>
    </location>
</feature>
<evidence type="ECO:0000313" key="3">
    <source>
        <dbReference type="Proteomes" id="UP000193144"/>
    </source>
</evidence>
<proteinExistence type="predicted"/>
<gene>
    <name evidence="2" type="ORF">BCR34DRAFT_665427</name>
</gene>
<organism evidence="2 3">
    <name type="scientific">Clohesyomyces aquaticus</name>
    <dbReference type="NCBI Taxonomy" id="1231657"/>
    <lineage>
        <taxon>Eukaryota</taxon>
        <taxon>Fungi</taxon>
        <taxon>Dikarya</taxon>
        <taxon>Ascomycota</taxon>
        <taxon>Pezizomycotina</taxon>
        <taxon>Dothideomycetes</taxon>
        <taxon>Pleosporomycetidae</taxon>
        <taxon>Pleosporales</taxon>
        <taxon>Lindgomycetaceae</taxon>
        <taxon>Clohesyomyces</taxon>
    </lineage>
</organism>
<reference evidence="2 3" key="1">
    <citation type="submission" date="2016-07" db="EMBL/GenBank/DDBJ databases">
        <title>Pervasive Adenine N6-methylation of Active Genes in Fungi.</title>
        <authorList>
            <consortium name="DOE Joint Genome Institute"/>
            <person name="Mondo S.J."/>
            <person name="Dannebaum R.O."/>
            <person name="Kuo R.C."/>
            <person name="Labutti K."/>
            <person name="Haridas S."/>
            <person name="Kuo A."/>
            <person name="Salamov A."/>
            <person name="Ahrendt S.R."/>
            <person name="Lipzen A."/>
            <person name="Sullivan W."/>
            <person name="Andreopoulos W.B."/>
            <person name="Clum A."/>
            <person name="Lindquist E."/>
            <person name="Daum C."/>
            <person name="Ramamoorthy G.K."/>
            <person name="Gryganskyi A."/>
            <person name="Culley D."/>
            <person name="Magnuson J.K."/>
            <person name="James T.Y."/>
            <person name="O'Malley M.A."/>
            <person name="Stajich J.E."/>
            <person name="Spatafora J.W."/>
            <person name="Visel A."/>
            <person name="Grigoriev I.V."/>
        </authorList>
    </citation>
    <scope>NUCLEOTIDE SEQUENCE [LARGE SCALE GENOMIC DNA]</scope>
    <source>
        <strain evidence="2 3">CBS 115471</strain>
    </source>
</reference>
<evidence type="ECO:0000256" key="1">
    <source>
        <dbReference type="SAM" id="MobiDB-lite"/>
    </source>
</evidence>
<evidence type="ECO:0000313" key="2">
    <source>
        <dbReference type="EMBL" id="ORY09583.1"/>
    </source>
</evidence>